<dbReference type="EMBL" id="CAADRP010000680">
    <property type="protein sequence ID" value="VFU31263.1"/>
    <property type="molecule type" value="Genomic_DNA"/>
</dbReference>
<name>A0A6N2KWU2_SALVM</name>
<dbReference type="AlphaFoldDB" id="A0A6N2KWU2"/>
<dbReference type="GO" id="GO:0016491">
    <property type="term" value="F:oxidoreductase activity"/>
    <property type="evidence" value="ECO:0007669"/>
    <property type="project" value="UniProtKB-KW"/>
</dbReference>
<evidence type="ECO:0000256" key="2">
    <source>
        <dbReference type="ARBA" id="ARBA00023004"/>
    </source>
</evidence>
<dbReference type="GO" id="GO:0046872">
    <property type="term" value="F:metal ion binding"/>
    <property type="evidence" value="ECO:0007669"/>
    <property type="project" value="UniProtKB-KW"/>
</dbReference>
<gene>
    <name evidence="6" type="ORF">SVIM_LOCUS128230</name>
</gene>
<feature type="domain" description="Fe2OG dioxygenase" evidence="5">
    <location>
        <begin position="183"/>
        <end position="278"/>
    </location>
</feature>
<keyword evidence="3" id="KW-0560">Oxidoreductase</keyword>
<organism evidence="6">
    <name type="scientific">Salix viminalis</name>
    <name type="common">Common osier</name>
    <name type="synonym">Basket willow</name>
    <dbReference type="NCBI Taxonomy" id="40686"/>
    <lineage>
        <taxon>Eukaryota</taxon>
        <taxon>Viridiplantae</taxon>
        <taxon>Streptophyta</taxon>
        <taxon>Embryophyta</taxon>
        <taxon>Tracheophyta</taxon>
        <taxon>Spermatophyta</taxon>
        <taxon>Magnoliopsida</taxon>
        <taxon>eudicotyledons</taxon>
        <taxon>Gunneridae</taxon>
        <taxon>Pentapetalae</taxon>
        <taxon>rosids</taxon>
        <taxon>fabids</taxon>
        <taxon>Malpighiales</taxon>
        <taxon>Salicaceae</taxon>
        <taxon>Saliceae</taxon>
        <taxon>Salix</taxon>
    </lineage>
</organism>
<dbReference type="PANTHER" id="PTHR47990">
    <property type="entry name" value="2-OXOGLUTARATE (2OG) AND FE(II)-DEPENDENT OXYGENASE SUPERFAMILY PROTEIN-RELATED"/>
    <property type="match status" value="1"/>
</dbReference>
<dbReference type="PROSITE" id="PS51471">
    <property type="entry name" value="FE2OG_OXY"/>
    <property type="match status" value="1"/>
</dbReference>
<dbReference type="InterPro" id="IPR026992">
    <property type="entry name" value="DIOX_N"/>
</dbReference>
<dbReference type="InterPro" id="IPR027443">
    <property type="entry name" value="IPNS-like_sf"/>
</dbReference>
<reference evidence="6" key="1">
    <citation type="submission" date="2019-03" db="EMBL/GenBank/DDBJ databases">
        <authorList>
            <person name="Mank J."/>
            <person name="Almeida P."/>
        </authorList>
    </citation>
    <scope>NUCLEOTIDE SEQUENCE</scope>
    <source>
        <strain evidence="6">78183</strain>
    </source>
</reference>
<dbReference type="Pfam" id="PF03171">
    <property type="entry name" value="2OG-FeII_Oxy"/>
    <property type="match status" value="1"/>
</dbReference>
<dbReference type="InterPro" id="IPR044861">
    <property type="entry name" value="IPNS-like_FE2OG_OXY"/>
</dbReference>
<keyword evidence="2 3" id="KW-0408">Iron</keyword>
<evidence type="ECO:0000313" key="6">
    <source>
        <dbReference type="EMBL" id="VFU31263.1"/>
    </source>
</evidence>
<dbReference type="InterPro" id="IPR050231">
    <property type="entry name" value="Iron_ascorbate_oxido_reductase"/>
</dbReference>
<keyword evidence="1 3" id="KW-0479">Metal-binding</keyword>
<evidence type="ECO:0000256" key="1">
    <source>
        <dbReference type="ARBA" id="ARBA00022723"/>
    </source>
</evidence>
<evidence type="ECO:0000259" key="5">
    <source>
        <dbReference type="PROSITE" id="PS51471"/>
    </source>
</evidence>
<proteinExistence type="inferred from homology"/>
<accession>A0A6N2KWU2</accession>
<protein>
    <recommendedName>
        <fullName evidence="5">Fe2OG dioxygenase domain-containing protein</fullName>
    </recommendedName>
</protein>
<dbReference type="SUPFAM" id="SSF51197">
    <property type="entry name" value="Clavaminate synthase-like"/>
    <property type="match status" value="1"/>
</dbReference>
<dbReference type="InterPro" id="IPR005123">
    <property type="entry name" value="Oxoglu/Fe-dep_dioxygenase_dom"/>
</dbReference>
<sequence length="317" mass="36189">MEFERVQTVASLSFDRETIPEEFIRPEKEQPARTASHHGPVPEIPAVDLGDPDRENVVRLIAEASKEWGIFQVVNHGIPCELIQLKIGKRFFELSQEEKELIAKPPDSKSIEGYGSKLQNNTQARKSWVDHLFHKIWPPPSINYKFWPTNPPSYREVNEEYAKYLREVADKLLTTLSLGNRFMLKIILSAVSTSRPHTGGVAHTDLSALTILVPNEVPGLQIFKDEKWVEAKYIPNALIIHIGDQIEILSNGKYKAVLHRTTVAKDKARMSWPVFLESPGEFVVGPLPQLVNKDNPPKYKTKKFKDYMFCKLNQLPQ</sequence>
<dbReference type="PRINTS" id="PR00682">
    <property type="entry name" value="IPNSYNTHASE"/>
</dbReference>
<dbReference type="Pfam" id="PF14226">
    <property type="entry name" value="DIOX_N"/>
    <property type="match status" value="1"/>
</dbReference>
<comment type="similarity">
    <text evidence="3">Belongs to the iron/ascorbate-dependent oxidoreductase family.</text>
</comment>
<feature type="region of interest" description="Disordered" evidence="4">
    <location>
        <begin position="25"/>
        <end position="48"/>
    </location>
</feature>
<evidence type="ECO:0000256" key="3">
    <source>
        <dbReference type="RuleBase" id="RU003682"/>
    </source>
</evidence>
<dbReference type="Gene3D" id="2.60.120.330">
    <property type="entry name" value="B-lactam Antibiotic, Isopenicillin N Synthase, Chain"/>
    <property type="match status" value="1"/>
</dbReference>
<evidence type="ECO:0000256" key="4">
    <source>
        <dbReference type="SAM" id="MobiDB-lite"/>
    </source>
</evidence>